<dbReference type="PROSITE" id="PS50126">
    <property type="entry name" value="S1"/>
    <property type="match status" value="4"/>
</dbReference>
<name>A0A2N5M1T6_9BACI</name>
<dbReference type="InterPro" id="IPR050437">
    <property type="entry name" value="Ribos_protein_bS1-like"/>
</dbReference>
<evidence type="ECO:0000313" key="8">
    <source>
        <dbReference type="Proteomes" id="UP000234748"/>
    </source>
</evidence>
<gene>
    <name evidence="7" type="ORF">CUU66_19055</name>
</gene>
<dbReference type="OrthoDB" id="9804077at2"/>
<dbReference type="AlphaFoldDB" id="A0A2N5M1T6"/>
<keyword evidence="4 7" id="KW-0689">Ribosomal protein</keyword>
<dbReference type="GO" id="GO:0022627">
    <property type="term" value="C:cytosolic small ribosomal subunit"/>
    <property type="evidence" value="ECO:0007669"/>
    <property type="project" value="TreeGrafter"/>
</dbReference>
<evidence type="ECO:0000256" key="2">
    <source>
        <dbReference type="ARBA" id="ARBA00022737"/>
    </source>
</evidence>
<dbReference type="PANTHER" id="PTHR10724">
    <property type="entry name" value="30S RIBOSOMAL PROTEIN S1"/>
    <property type="match status" value="1"/>
</dbReference>
<dbReference type="Proteomes" id="UP000234748">
    <property type="component" value="Unassembled WGS sequence"/>
</dbReference>
<dbReference type="EMBL" id="PGUY01000062">
    <property type="protein sequence ID" value="PLT28319.1"/>
    <property type="molecule type" value="Genomic_DNA"/>
</dbReference>
<dbReference type="RefSeq" id="WP_101644985.1">
    <property type="nucleotide sequence ID" value="NZ_PGUY01000062.1"/>
</dbReference>
<dbReference type="FunFam" id="2.40.50.140:FF:000051">
    <property type="entry name" value="RNA-binding transcriptional accessory protein"/>
    <property type="match status" value="1"/>
</dbReference>
<evidence type="ECO:0000256" key="3">
    <source>
        <dbReference type="ARBA" id="ARBA00022884"/>
    </source>
</evidence>
<feature type="domain" description="S1 motif" evidence="6">
    <location>
        <begin position="273"/>
        <end position="342"/>
    </location>
</feature>
<evidence type="ECO:0000259" key="6">
    <source>
        <dbReference type="PROSITE" id="PS50126"/>
    </source>
</evidence>
<dbReference type="InterPro" id="IPR012340">
    <property type="entry name" value="NA-bd_OB-fold"/>
</dbReference>
<protein>
    <submittedName>
        <fullName evidence="7">30S ribosomal protein S1</fullName>
    </submittedName>
</protein>
<feature type="domain" description="S1 motif" evidence="6">
    <location>
        <begin position="16"/>
        <end position="84"/>
    </location>
</feature>
<dbReference type="CDD" id="cd04465">
    <property type="entry name" value="S1_RPS1_repeat_ec2_hs2"/>
    <property type="match status" value="1"/>
</dbReference>
<keyword evidence="8" id="KW-1185">Reference proteome</keyword>
<keyword evidence="2" id="KW-0677">Repeat</keyword>
<dbReference type="InterPro" id="IPR003029">
    <property type="entry name" value="S1_domain"/>
</dbReference>
<accession>A0A2N5M1T6</accession>
<dbReference type="GO" id="GO:0006412">
    <property type="term" value="P:translation"/>
    <property type="evidence" value="ECO:0007669"/>
    <property type="project" value="TreeGrafter"/>
</dbReference>
<dbReference type="SUPFAM" id="SSF50249">
    <property type="entry name" value="Nucleic acid-binding proteins"/>
    <property type="match status" value="4"/>
</dbReference>
<reference evidence="7 8" key="1">
    <citation type="submission" date="2017-11" db="EMBL/GenBank/DDBJ databases">
        <title>Comparitive Functional Genomics of Dry Heat Resistant strains isolated from the Viking Spacecraft.</title>
        <authorList>
            <person name="Seuylemezian A."/>
            <person name="Cooper K."/>
            <person name="Vaishampayan P."/>
        </authorList>
    </citation>
    <scope>NUCLEOTIDE SEQUENCE [LARGE SCALE GENOMIC DNA]</scope>
    <source>
        <strain evidence="7 8">V1-29</strain>
    </source>
</reference>
<organism evidence="7 8">
    <name type="scientific">Peribacillus deserti</name>
    <dbReference type="NCBI Taxonomy" id="673318"/>
    <lineage>
        <taxon>Bacteria</taxon>
        <taxon>Bacillati</taxon>
        <taxon>Bacillota</taxon>
        <taxon>Bacilli</taxon>
        <taxon>Bacillales</taxon>
        <taxon>Bacillaceae</taxon>
        <taxon>Peribacillus</taxon>
    </lineage>
</organism>
<dbReference type="Gene3D" id="2.40.50.140">
    <property type="entry name" value="Nucleic acid-binding proteins"/>
    <property type="match status" value="4"/>
</dbReference>
<comment type="similarity">
    <text evidence="1">Belongs to the bacterial ribosomal protein bS1 family.</text>
</comment>
<dbReference type="InterPro" id="IPR035104">
    <property type="entry name" value="Ribosomal_protein_S1-like"/>
</dbReference>
<dbReference type="NCBIfam" id="NF005208">
    <property type="entry name" value="PRK06676.1"/>
    <property type="match status" value="1"/>
</dbReference>
<evidence type="ECO:0000256" key="4">
    <source>
        <dbReference type="ARBA" id="ARBA00022980"/>
    </source>
</evidence>
<feature type="domain" description="S1 motif" evidence="6">
    <location>
        <begin position="188"/>
        <end position="256"/>
    </location>
</feature>
<evidence type="ECO:0000256" key="1">
    <source>
        <dbReference type="ARBA" id="ARBA00006767"/>
    </source>
</evidence>
<dbReference type="PRINTS" id="PR00681">
    <property type="entry name" value="RIBOSOMALS1"/>
</dbReference>
<evidence type="ECO:0000313" key="7">
    <source>
        <dbReference type="EMBL" id="PLT28319.1"/>
    </source>
</evidence>
<evidence type="ECO:0000256" key="5">
    <source>
        <dbReference type="ARBA" id="ARBA00023274"/>
    </source>
</evidence>
<dbReference type="GO" id="GO:0003735">
    <property type="term" value="F:structural constituent of ribosome"/>
    <property type="evidence" value="ECO:0007669"/>
    <property type="project" value="TreeGrafter"/>
</dbReference>
<comment type="caution">
    <text evidence="7">The sequence shown here is derived from an EMBL/GenBank/DDBJ whole genome shotgun (WGS) entry which is preliminary data.</text>
</comment>
<dbReference type="GO" id="GO:0003729">
    <property type="term" value="F:mRNA binding"/>
    <property type="evidence" value="ECO:0007669"/>
    <property type="project" value="UniProtKB-ARBA"/>
</dbReference>
<proteinExistence type="inferred from homology"/>
<dbReference type="FunFam" id="2.40.50.140:FF:000114">
    <property type="entry name" value="30S ribosomal protein S1"/>
    <property type="match status" value="1"/>
</dbReference>
<dbReference type="PANTHER" id="PTHR10724:SF7">
    <property type="entry name" value="SMALL RIBOSOMAL SUBUNIT PROTEIN BS1C"/>
    <property type="match status" value="1"/>
</dbReference>
<keyword evidence="5" id="KW-0687">Ribonucleoprotein</keyword>
<dbReference type="CDD" id="cd05688">
    <property type="entry name" value="S1_RPS1_repeat_ec3"/>
    <property type="match status" value="1"/>
</dbReference>
<sequence>MSEEMNEIEVNNYEAGDRVTGTVTKVEEKQVIIDVKNSKTDGILPISELSSLHVEKASDVVNEGDELELEVLKVEEEALILSKRKVDALNAWDELERKFESQEVFESEVKDVVKGGLVVDLGVRGFVPASLVEDYFVEDFSDYKGRTLSFKIVELDKEKNRIILSHRAVVQDEKGQKKQELLDSIQQDQVLEGTVQRLTDFGAFVDIGGIDGLVHISQLSHEHVEKPSDVVKEGDKVQVKVLSVDRDNERISLSIKETLPGPWQQVSEKAQPGSVLEGTVKRLVSYGAFVEVLPGVEGLVHISQISHKHIGTPHEVLQEGQQVQVKVLDVNENDQRLSLSIKDLQEKEFEEITDYDLPEESKGFQLGEMIGDKLKNLGK</sequence>
<dbReference type="Pfam" id="PF00575">
    <property type="entry name" value="S1"/>
    <property type="match status" value="4"/>
</dbReference>
<feature type="domain" description="S1 motif" evidence="6">
    <location>
        <begin position="102"/>
        <end position="167"/>
    </location>
</feature>
<dbReference type="SMART" id="SM00316">
    <property type="entry name" value="S1"/>
    <property type="match status" value="4"/>
</dbReference>
<keyword evidence="3" id="KW-0694">RNA-binding</keyword>